<dbReference type="AlphaFoldDB" id="A0A177AZD8"/>
<dbReference type="InterPro" id="IPR007577">
    <property type="entry name" value="GlycoTrfase_DXD_sugar-bd_CS"/>
</dbReference>
<dbReference type="InterPro" id="IPR029044">
    <property type="entry name" value="Nucleotide-diphossugar_trans"/>
</dbReference>
<comment type="caution">
    <text evidence="1">The sequence shown here is derived from an EMBL/GenBank/DDBJ whole genome shotgun (WGS) entry which is preliminary data.</text>
</comment>
<proteinExistence type="predicted"/>
<name>A0A177AZD8_9BILA</name>
<gene>
    <name evidence="1" type="ORF">A3Q56_05546</name>
</gene>
<evidence type="ECO:0008006" key="3">
    <source>
        <dbReference type="Google" id="ProtNLM"/>
    </source>
</evidence>
<dbReference type="PANTHER" id="PTHR46830:SF1">
    <property type="entry name" value="ALPHA-1,4-N-ACETYLGLUCOSAMINYLTRANSFERASE"/>
    <property type="match status" value="1"/>
</dbReference>
<reference evidence="1 2" key="1">
    <citation type="submission" date="2016-04" db="EMBL/GenBank/DDBJ databases">
        <title>The genome of Intoshia linei affirms orthonectids as highly simplified spiralians.</title>
        <authorList>
            <person name="Mikhailov K.V."/>
            <person name="Slusarev G.S."/>
            <person name="Nikitin M.A."/>
            <person name="Logacheva M.D."/>
            <person name="Penin A."/>
            <person name="Aleoshin V."/>
            <person name="Panchin Y.V."/>
        </authorList>
    </citation>
    <scope>NUCLEOTIDE SEQUENCE [LARGE SCALE GENOMIC DNA]</scope>
    <source>
        <strain evidence="1">Intl2013</strain>
        <tissue evidence="1">Whole animal</tissue>
    </source>
</reference>
<organism evidence="1 2">
    <name type="scientific">Intoshia linei</name>
    <dbReference type="NCBI Taxonomy" id="1819745"/>
    <lineage>
        <taxon>Eukaryota</taxon>
        <taxon>Metazoa</taxon>
        <taxon>Spiralia</taxon>
        <taxon>Lophotrochozoa</taxon>
        <taxon>Mesozoa</taxon>
        <taxon>Orthonectida</taxon>
        <taxon>Rhopaluridae</taxon>
        <taxon>Intoshia</taxon>
    </lineage>
</organism>
<evidence type="ECO:0000313" key="2">
    <source>
        <dbReference type="Proteomes" id="UP000078046"/>
    </source>
</evidence>
<dbReference type="Gene3D" id="3.90.550.20">
    <property type="match status" value="1"/>
</dbReference>
<sequence length="263" mass="30579">MGIEYFFYLKTHEEIVPAHGFTMKLSYVFKIGFHCMTDVFLKYGNDDIIKCNPLKEAILPPYKFMSSSHFIIVVKIFKNFSSFHDYHKTITRNFITHQIDILRIFILLEYGGIYIDNDIITMKKLDDSVLEALNSDVAIFGIDSLKTTKSSIVASNAFIGCYNCTFLHILLDSYKDFRQDIYDYNSGINLVLLVVQNTKKAKILNNLIITPKNPNTRQIINLKMYNSYHLQMHRNNLDLDNFSNPNSTISKNSTLYKIMKLYI</sequence>
<evidence type="ECO:0000313" key="1">
    <source>
        <dbReference type="EMBL" id="OAF66751.1"/>
    </source>
</evidence>
<dbReference type="SUPFAM" id="SSF53448">
    <property type="entry name" value="Nucleotide-diphospho-sugar transferases"/>
    <property type="match status" value="1"/>
</dbReference>
<dbReference type="EMBL" id="LWCA01000838">
    <property type="protein sequence ID" value="OAF66751.1"/>
    <property type="molecule type" value="Genomic_DNA"/>
</dbReference>
<dbReference type="Proteomes" id="UP000078046">
    <property type="component" value="Unassembled WGS sequence"/>
</dbReference>
<accession>A0A177AZD8</accession>
<dbReference type="OrthoDB" id="6150660at2759"/>
<dbReference type="PANTHER" id="PTHR46830">
    <property type="entry name" value="TRANSFERASE, PUTATIVE-RELATED"/>
    <property type="match status" value="1"/>
</dbReference>
<dbReference type="Pfam" id="PF04488">
    <property type="entry name" value="Gly_transf_sug"/>
    <property type="match status" value="1"/>
</dbReference>
<protein>
    <recommendedName>
        <fullName evidence="3">Alpha-1,4-N-acetylglucosaminyltransferase</fullName>
    </recommendedName>
</protein>
<keyword evidence="2" id="KW-1185">Reference proteome</keyword>